<proteinExistence type="inferred from homology"/>
<dbReference type="GO" id="GO:0051642">
    <property type="term" value="P:centrosome localization"/>
    <property type="evidence" value="ECO:0007669"/>
    <property type="project" value="TreeGrafter"/>
</dbReference>
<feature type="compositionally biased region" description="Polar residues" evidence="8">
    <location>
        <begin position="480"/>
        <end position="504"/>
    </location>
</feature>
<comment type="similarity">
    <text evidence="2">Belongs to the nudE family.</text>
</comment>
<dbReference type="InterPro" id="IPR006964">
    <property type="entry name" value="NUDE_dom"/>
</dbReference>
<evidence type="ECO:0000256" key="6">
    <source>
        <dbReference type="ARBA" id="ARBA00023212"/>
    </source>
</evidence>
<evidence type="ECO:0000256" key="5">
    <source>
        <dbReference type="ARBA" id="ARBA00023054"/>
    </source>
</evidence>
<dbReference type="GO" id="GO:0007059">
    <property type="term" value="P:chromosome segregation"/>
    <property type="evidence" value="ECO:0007669"/>
    <property type="project" value="TreeGrafter"/>
</dbReference>
<evidence type="ECO:0000256" key="7">
    <source>
        <dbReference type="SAM" id="Coils"/>
    </source>
</evidence>
<evidence type="ECO:0000256" key="1">
    <source>
        <dbReference type="ARBA" id="ARBA00004245"/>
    </source>
</evidence>
<feature type="coiled-coil region" evidence="7">
    <location>
        <begin position="9"/>
        <end position="177"/>
    </location>
</feature>
<dbReference type="GO" id="GO:0008017">
    <property type="term" value="F:microtubule binding"/>
    <property type="evidence" value="ECO:0007669"/>
    <property type="project" value="InterPro"/>
</dbReference>
<dbReference type="OrthoDB" id="5877028at2759"/>
<keyword evidence="6" id="KW-0206">Cytoskeleton</keyword>
<feature type="compositionally biased region" description="Polar residues" evidence="8">
    <location>
        <begin position="605"/>
        <end position="620"/>
    </location>
</feature>
<evidence type="ECO:0000256" key="4">
    <source>
        <dbReference type="ARBA" id="ARBA00022701"/>
    </source>
</evidence>
<dbReference type="PANTHER" id="PTHR10921">
    <property type="entry name" value="NUCLEAR DISTRIBUTION PROTEIN NUDE HOMOLOG 1"/>
    <property type="match status" value="1"/>
</dbReference>
<comment type="subcellular location">
    <subcellularLocation>
        <location evidence="1">Cytoplasm</location>
        <location evidence="1">Cytoskeleton</location>
    </subcellularLocation>
</comment>
<dbReference type="PANTHER" id="PTHR10921:SF1">
    <property type="entry name" value="NUCLEAR DISTRIBUTION PROTEIN NUDE HOMOLOG"/>
    <property type="match status" value="1"/>
</dbReference>
<dbReference type="Proteomes" id="UP000799436">
    <property type="component" value="Unassembled WGS sequence"/>
</dbReference>
<name>A0A6G1LDQ3_9PEZI</name>
<dbReference type="InterPro" id="IPR033494">
    <property type="entry name" value="NUDE"/>
</dbReference>
<protein>
    <recommendedName>
        <fullName evidence="9">NUDE domain-containing protein</fullName>
    </recommendedName>
</protein>
<feature type="region of interest" description="Disordered" evidence="8">
    <location>
        <begin position="393"/>
        <end position="658"/>
    </location>
</feature>
<feature type="compositionally biased region" description="Polar residues" evidence="8">
    <location>
        <begin position="325"/>
        <end position="337"/>
    </location>
</feature>
<feature type="compositionally biased region" description="Polar residues" evidence="8">
    <location>
        <begin position="513"/>
        <end position="525"/>
    </location>
</feature>
<organism evidence="10 11">
    <name type="scientific">Teratosphaeria nubilosa</name>
    <dbReference type="NCBI Taxonomy" id="161662"/>
    <lineage>
        <taxon>Eukaryota</taxon>
        <taxon>Fungi</taxon>
        <taxon>Dikarya</taxon>
        <taxon>Ascomycota</taxon>
        <taxon>Pezizomycotina</taxon>
        <taxon>Dothideomycetes</taxon>
        <taxon>Dothideomycetidae</taxon>
        <taxon>Mycosphaerellales</taxon>
        <taxon>Teratosphaeriaceae</taxon>
        <taxon>Teratosphaeria</taxon>
    </lineage>
</organism>
<evidence type="ECO:0000256" key="8">
    <source>
        <dbReference type="SAM" id="MobiDB-lite"/>
    </source>
</evidence>
<dbReference type="GO" id="GO:0047496">
    <property type="term" value="P:vesicle transport along microtubule"/>
    <property type="evidence" value="ECO:0007669"/>
    <property type="project" value="TreeGrafter"/>
</dbReference>
<keyword evidence="5 7" id="KW-0175">Coiled coil</keyword>
<dbReference type="GO" id="GO:0000776">
    <property type="term" value="C:kinetochore"/>
    <property type="evidence" value="ECO:0007669"/>
    <property type="project" value="TreeGrafter"/>
</dbReference>
<keyword evidence="4" id="KW-0493">Microtubule</keyword>
<dbReference type="AlphaFoldDB" id="A0A6G1LDQ3"/>
<feature type="compositionally biased region" description="Polar residues" evidence="8">
    <location>
        <begin position="402"/>
        <end position="416"/>
    </location>
</feature>
<evidence type="ECO:0000259" key="9">
    <source>
        <dbReference type="Pfam" id="PF04880"/>
    </source>
</evidence>
<feature type="domain" description="NUDE" evidence="9">
    <location>
        <begin position="128"/>
        <end position="300"/>
    </location>
</feature>
<sequence length="658" mass="72171">MTSSPLRPGASVEEELDYYKKQYEQLEHDLADFQTTSKDIEEQLERDIENAEKNERTLKEQVEKLKFEVDEWKGKHKQAKAEANGAQNALEKEVTELREAKRKVEMRLRDTEVVNDDYERQARHTESSLEDLESKYNVAIERSVMLEEEVKVGEKEREALRIETQRLRDDLGDLKVENDITLEKLRLADETIERLRSRKPSPLAVENLRTRSPDSEASGVTPSSPTVSTPPPKSETMSDAPTPPSPPLSDSAPKHAKHEPKTPLQTRKVSMIPDASITPRPSFHGARTGPRHTRYPSTAASTTSTAASEIRTRRVPSSGRLPVKPSTNGSLPRSDSLYQIKALRGRMQKIEERVQSARSKLPAPGRTPTGSPRTKSALGHVFEPYIPASVTVRRNSKKVTDRSSLVMSETAENSGPDSRVGRRESQLNKRLSFGIPRPTSSLADRPAPALERPSSAASAARPPSAQGRPPSSHGRPPSSLGNRPSSRASMASLSTTGGRPQSRNGPGPAAPSASFTANFSASVGTGLQRPRTSFGGSSYSSMHSSTSQTHTPRSLHRPSHSITDIRKRTEQVSEEDDVTKTPSRKLTMEKAGAVRTGTPSGLPRRQSNQGHHHAQSTVSSAAGRAPRRMSTQAGESGGAMKPPPPRRQQQTEDLGETY</sequence>
<dbReference type="Pfam" id="PF04880">
    <property type="entry name" value="NUDE_C"/>
    <property type="match status" value="1"/>
</dbReference>
<feature type="compositionally biased region" description="Low complexity" evidence="8">
    <location>
        <begin position="297"/>
        <end position="308"/>
    </location>
</feature>
<dbReference type="GO" id="GO:0005871">
    <property type="term" value="C:kinesin complex"/>
    <property type="evidence" value="ECO:0007669"/>
    <property type="project" value="TreeGrafter"/>
</dbReference>
<reference evidence="10" key="1">
    <citation type="journal article" date="2020" name="Stud. Mycol.">
        <title>101 Dothideomycetes genomes: a test case for predicting lifestyles and emergence of pathogens.</title>
        <authorList>
            <person name="Haridas S."/>
            <person name="Albert R."/>
            <person name="Binder M."/>
            <person name="Bloem J."/>
            <person name="Labutti K."/>
            <person name="Salamov A."/>
            <person name="Andreopoulos B."/>
            <person name="Baker S."/>
            <person name="Barry K."/>
            <person name="Bills G."/>
            <person name="Bluhm B."/>
            <person name="Cannon C."/>
            <person name="Castanera R."/>
            <person name="Culley D."/>
            <person name="Daum C."/>
            <person name="Ezra D."/>
            <person name="Gonzalez J."/>
            <person name="Henrissat B."/>
            <person name="Kuo A."/>
            <person name="Liang C."/>
            <person name="Lipzen A."/>
            <person name="Lutzoni F."/>
            <person name="Magnuson J."/>
            <person name="Mondo S."/>
            <person name="Nolan M."/>
            <person name="Ohm R."/>
            <person name="Pangilinan J."/>
            <person name="Park H.-J."/>
            <person name="Ramirez L."/>
            <person name="Alfaro M."/>
            <person name="Sun H."/>
            <person name="Tritt A."/>
            <person name="Yoshinaga Y."/>
            <person name="Zwiers L.-H."/>
            <person name="Turgeon B."/>
            <person name="Goodwin S."/>
            <person name="Spatafora J."/>
            <person name="Crous P."/>
            <person name="Grigoriev I."/>
        </authorList>
    </citation>
    <scope>NUCLEOTIDE SEQUENCE</scope>
    <source>
        <strain evidence="10">CBS 116005</strain>
    </source>
</reference>
<evidence type="ECO:0000256" key="2">
    <source>
        <dbReference type="ARBA" id="ARBA00007429"/>
    </source>
</evidence>
<evidence type="ECO:0000313" key="11">
    <source>
        <dbReference type="Proteomes" id="UP000799436"/>
    </source>
</evidence>
<evidence type="ECO:0000313" key="10">
    <source>
        <dbReference type="EMBL" id="KAF2770709.1"/>
    </source>
</evidence>
<dbReference type="Gene3D" id="6.10.250.1080">
    <property type="match status" value="1"/>
</dbReference>
<dbReference type="GO" id="GO:0007020">
    <property type="term" value="P:microtubule nucleation"/>
    <property type="evidence" value="ECO:0007669"/>
    <property type="project" value="TreeGrafter"/>
</dbReference>
<dbReference type="EMBL" id="ML995824">
    <property type="protein sequence ID" value="KAF2770709.1"/>
    <property type="molecule type" value="Genomic_DNA"/>
</dbReference>
<feature type="region of interest" description="Disordered" evidence="8">
    <location>
        <begin position="188"/>
        <end position="381"/>
    </location>
</feature>
<keyword evidence="3" id="KW-0963">Cytoplasm</keyword>
<dbReference type="GO" id="GO:0000132">
    <property type="term" value="P:establishment of mitotic spindle orientation"/>
    <property type="evidence" value="ECO:0007669"/>
    <property type="project" value="TreeGrafter"/>
</dbReference>
<feature type="compositionally biased region" description="Low complexity" evidence="8">
    <location>
        <begin position="445"/>
        <end position="479"/>
    </location>
</feature>
<gene>
    <name evidence="10" type="ORF">EJ03DRAFT_326340</name>
</gene>
<keyword evidence="11" id="KW-1185">Reference proteome</keyword>
<feature type="compositionally biased region" description="Low complexity" evidence="8">
    <location>
        <begin position="532"/>
        <end position="551"/>
    </location>
</feature>
<accession>A0A6G1LDQ3</accession>
<evidence type="ECO:0000256" key="3">
    <source>
        <dbReference type="ARBA" id="ARBA00022490"/>
    </source>
</evidence>
<dbReference type="GO" id="GO:0005874">
    <property type="term" value="C:microtubule"/>
    <property type="evidence" value="ECO:0007669"/>
    <property type="project" value="UniProtKB-KW"/>
</dbReference>